<dbReference type="InterPro" id="IPR010982">
    <property type="entry name" value="Lambda_DNA-bd_dom_sf"/>
</dbReference>
<dbReference type="RefSeq" id="WP_344265311.1">
    <property type="nucleotide sequence ID" value="NZ_BAAAMJ010000064.1"/>
</dbReference>
<dbReference type="Pfam" id="PF13560">
    <property type="entry name" value="HTH_31"/>
    <property type="match status" value="1"/>
</dbReference>
<dbReference type="EMBL" id="BAAAMJ010000064">
    <property type="protein sequence ID" value="GAA1931254.1"/>
    <property type="molecule type" value="Genomic_DNA"/>
</dbReference>
<dbReference type="CDD" id="cd00093">
    <property type="entry name" value="HTH_XRE"/>
    <property type="match status" value="1"/>
</dbReference>
<dbReference type="SMART" id="SM00530">
    <property type="entry name" value="HTH_XRE"/>
    <property type="match status" value="1"/>
</dbReference>
<dbReference type="PROSITE" id="PS50943">
    <property type="entry name" value="HTH_CROC1"/>
    <property type="match status" value="1"/>
</dbReference>
<keyword evidence="3" id="KW-1185">Reference proteome</keyword>
<sequence>MGLRANPSQRQRRLGHELRKLREAAGLTTAEAGRRVGIGQAHVSHIEAGRTACPEPRLHALTEAYECLNEPLVTALAEMAGASGKGWWTEFRDILDDRARDLAELEESAAAFQTFEWMYVPGLLQTPDYMRDLFRNRSPRPSEDLIDRYIDFRLHRQQTLMREPPPAFHAVIHEAAFHMHFVKRSTMRHQLLHLLELSQFDNVTIQLLPFKAEGCPAATGVPFTILTPKAVELRTVYAEQPITPIFLVDRTDVDQFMSDFDRVRTVALAPLDPSESHEKSSLGLVQHLRYVL</sequence>
<protein>
    <submittedName>
        <fullName evidence="2">Helix-turn-helix transcriptional regulator</fullName>
    </submittedName>
</protein>
<feature type="domain" description="HTH cro/C1-type" evidence="1">
    <location>
        <begin position="18"/>
        <end position="72"/>
    </location>
</feature>
<evidence type="ECO:0000313" key="3">
    <source>
        <dbReference type="Proteomes" id="UP001501303"/>
    </source>
</evidence>
<dbReference type="Pfam" id="PF19054">
    <property type="entry name" value="DUF5753"/>
    <property type="match status" value="1"/>
</dbReference>
<organism evidence="2 3">
    <name type="scientific">Streptomyces sodiiphilus</name>
    <dbReference type="NCBI Taxonomy" id="226217"/>
    <lineage>
        <taxon>Bacteria</taxon>
        <taxon>Bacillati</taxon>
        <taxon>Actinomycetota</taxon>
        <taxon>Actinomycetes</taxon>
        <taxon>Kitasatosporales</taxon>
        <taxon>Streptomycetaceae</taxon>
        <taxon>Streptomyces</taxon>
    </lineage>
</organism>
<dbReference type="InterPro" id="IPR001387">
    <property type="entry name" value="Cro/C1-type_HTH"/>
</dbReference>
<name>A0ABN2PTE8_9ACTN</name>
<dbReference type="InterPro" id="IPR043917">
    <property type="entry name" value="DUF5753"/>
</dbReference>
<accession>A0ABN2PTE8</accession>
<reference evidence="2 3" key="1">
    <citation type="journal article" date="2019" name="Int. J. Syst. Evol. Microbiol.">
        <title>The Global Catalogue of Microorganisms (GCM) 10K type strain sequencing project: providing services to taxonomists for standard genome sequencing and annotation.</title>
        <authorList>
            <consortium name="The Broad Institute Genomics Platform"/>
            <consortium name="The Broad Institute Genome Sequencing Center for Infectious Disease"/>
            <person name="Wu L."/>
            <person name="Ma J."/>
        </authorList>
    </citation>
    <scope>NUCLEOTIDE SEQUENCE [LARGE SCALE GENOMIC DNA]</scope>
    <source>
        <strain evidence="2 3">JCM 13581</strain>
    </source>
</reference>
<proteinExistence type="predicted"/>
<dbReference type="SUPFAM" id="SSF47413">
    <property type="entry name" value="lambda repressor-like DNA-binding domains"/>
    <property type="match status" value="1"/>
</dbReference>
<evidence type="ECO:0000259" key="1">
    <source>
        <dbReference type="PROSITE" id="PS50943"/>
    </source>
</evidence>
<comment type="caution">
    <text evidence="2">The sequence shown here is derived from an EMBL/GenBank/DDBJ whole genome shotgun (WGS) entry which is preliminary data.</text>
</comment>
<dbReference type="Gene3D" id="1.10.260.40">
    <property type="entry name" value="lambda repressor-like DNA-binding domains"/>
    <property type="match status" value="1"/>
</dbReference>
<evidence type="ECO:0000313" key="2">
    <source>
        <dbReference type="EMBL" id="GAA1931254.1"/>
    </source>
</evidence>
<gene>
    <name evidence="2" type="ORF">GCM10009716_43120</name>
</gene>
<dbReference type="Proteomes" id="UP001501303">
    <property type="component" value="Unassembled WGS sequence"/>
</dbReference>